<keyword evidence="1" id="KW-0596">Phosphopantetheine</keyword>
<dbReference type="GO" id="GO:0044550">
    <property type="term" value="P:secondary metabolite biosynthetic process"/>
    <property type="evidence" value="ECO:0007669"/>
    <property type="project" value="TreeGrafter"/>
</dbReference>
<evidence type="ECO:0000313" key="7">
    <source>
        <dbReference type="Proteomes" id="UP000824596"/>
    </source>
</evidence>
<sequence length="153" mass="17240">MAYHSHHILDIGDMYERLLELHVSGKEATVPLFSTVTGERVASEFQFGPKYWRDNLESPVPFNTTVQGILDELAPGAIFLEIEPHSALQGPLREIFRAKTDKRPNYVPTLVRGSDAVESALRVVRQLLTHGYPIDLSYINPETPVLTDLPKYP</sequence>
<evidence type="ECO:0000313" key="6">
    <source>
        <dbReference type="EMBL" id="KAH0967864.1"/>
    </source>
</evidence>
<dbReference type="PANTHER" id="PTHR43775:SF49">
    <property type="entry name" value="SYNTHASE, PUTATIVE (JCVI)-RELATED"/>
    <property type="match status" value="1"/>
</dbReference>
<evidence type="ECO:0000256" key="2">
    <source>
        <dbReference type="ARBA" id="ARBA00022553"/>
    </source>
</evidence>
<dbReference type="Gene3D" id="3.40.366.10">
    <property type="entry name" value="Malonyl-Coenzyme A Acyl Carrier Protein, domain 2"/>
    <property type="match status" value="1"/>
</dbReference>
<dbReference type="GO" id="GO:0004312">
    <property type="term" value="F:fatty acid synthase activity"/>
    <property type="evidence" value="ECO:0007669"/>
    <property type="project" value="TreeGrafter"/>
</dbReference>
<dbReference type="Pfam" id="PF00698">
    <property type="entry name" value="Acyl_transf_1"/>
    <property type="match status" value="1"/>
</dbReference>
<dbReference type="InterPro" id="IPR050091">
    <property type="entry name" value="PKS_NRPS_Biosynth_Enz"/>
</dbReference>
<dbReference type="Proteomes" id="UP000824596">
    <property type="component" value="Unassembled WGS sequence"/>
</dbReference>
<evidence type="ECO:0000256" key="4">
    <source>
        <dbReference type="ARBA" id="ARBA00023268"/>
    </source>
</evidence>
<dbReference type="InterPro" id="IPR016035">
    <property type="entry name" value="Acyl_Trfase/lysoPLipase"/>
</dbReference>
<gene>
    <name evidence="6" type="ORF">HRG_00506</name>
</gene>
<evidence type="ECO:0000256" key="3">
    <source>
        <dbReference type="ARBA" id="ARBA00022679"/>
    </source>
</evidence>
<comment type="caution">
    <text evidence="6">The sequence shown here is derived from an EMBL/GenBank/DDBJ whole genome shotgun (WGS) entry which is preliminary data.</text>
</comment>
<accession>A0A9P8SN05</accession>
<dbReference type="SUPFAM" id="SSF52151">
    <property type="entry name" value="FabD/lysophospholipase-like"/>
    <property type="match status" value="1"/>
</dbReference>
<dbReference type="GeneID" id="68349635"/>
<keyword evidence="2" id="KW-0597">Phosphoprotein</keyword>
<dbReference type="GO" id="GO:0006633">
    <property type="term" value="P:fatty acid biosynthetic process"/>
    <property type="evidence" value="ECO:0007669"/>
    <property type="project" value="TreeGrafter"/>
</dbReference>
<protein>
    <submittedName>
        <fullName evidence="6">Acyl transferase domain-containing protein</fullName>
    </submittedName>
</protein>
<feature type="domain" description="Malonyl-CoA:ACP transacylase (MAT)" evidence="5">
    <location>
        <begin position="1"/>
        <end position="114"/>
    </location>
</feature>
<dbReference type="RefSeq" id="XP_044725377.1">
    <property type="nucleotide sequence ID" value="XM_044858977.1"/>
</dbReference>
<dbReference type="OrthoDB" id="329835at2759"/>
<dbReference type="AlphaFoldDB" id="A0A9P8SN05"/>
<organism evidence="6 7">
    <name type="scientific">Hirsutella rhossiliensis</name>
    <dbReference type="NCBI Taxonomy" id="111463"/>
    <lineage>
        <taxon>Eukaryota</taxon>
        <taxon>Fungi</taxon>
        <taxon>Dikarya</taxon>
        <taxon>Ascomycota</taxon>
        <taxon>Pezizomycotina</taxon>
        <taxon>Sordariomycetes</taxon>
        <taxon>Hypocreomycetidae</taxon>
        <taxon>Hypocreales</taxon>
        <taxon>Ophiocordycipitaceae</taxon>
        <taxon>Hirsutella</taxon>
    </lineage>
</organism>
<reference evidence="6" key="1">
    <citation type="submission" date="2021-09" db="EMBL/GenBank/DDBJ databases">
        <title>A high-quality genome of the endoparasitic fungus Hirsutella rhossiliensis with a comparison of Hirsutella genomes reveals transposable elements contributing to genome size variation.</title>
        <authorList>
            <person name="Lin R."/>
            <person name="Jiao Y."/>
            <person name="Sun X."/>
            <person name="Ling J."/>
            <person name="Xie B."/>
            <person name="Cheng X."/>
        </authorList>
    </citation>
    <scope>NUCLEOTIDE SEQUENCE</scope>
    <source>
        <strain evidence="6">HR02</strain>
    </source>
</reference>
<dbReference type="PANTHER" id="PTHR43775">
    <property type="entry name" value="FATTY ACID SYNTHASE"/>
    <property type="match status" value="1"/>
</dbReference>
<keyword evidence="3 6" id="KW-0808">Transferase</keyword>
<proteinExistence type="predicted"/>
<evidence type="ECO:0000256" key="1">
    <source>
        <dbReference type="ARBA" id="ARBA00022450"/>
    </source>
</evidence>
<dbReference type="EMBL" id="JAIZPD010000001">
    <property type="protein sequence ID" value="KAH0967864.1"/>
    <property type="molecule type" value="Genomic_DNA"/>
</dbReference>
<dbReference type="InterPro" id="IPR014043">
    <property type="entry name" value="Acyl_transferase_dom"/>
</dbReference>
<dbReference type="SMART" id="SM00827">
    <property type="entry name" value="PKS_AT"/>
    <property type="match status" value="1"/>
</dbReference>
<name>A0A9P8SN05_9HYPO</name>
<keyword evidence="7" id="KW-1185">Reference proteome</keyword>
<dbReference type="InterPro" id="IPR001227">
    <property type="entry name" value="Ac_transferase_dom_sf"/>
</dbReference>
<keyword evidence="4" id="KW-0511">Multifunctional enzyme</keyword>
<evidence type="ECO:0000259" key="5">
    <source>
        <dbReference type="SMART" id="SM00827"/>
    </source>
</evidence>